<dbReference type="PANTHER" id="PTHR35368">
    <property type="entry name" value="HYDROPEROXIDE REDUCTASE"/>
    <property type="match status" value="1"/>
</dbReference>
<dbReference type="RefSeq" id="WP_184492883.1">
    <property type="nucleotide sequence ID" value="NZ_JACIJO010000001.1"/>
</dbReference>
<dbReference type="InterPro" id="IPR036102">
    <property type="entry name" value="OsmC/Ohrsf"/>
</dbReference>
<dbReference type="AlphaFoldDB" id="A0A841ML20"/>
<sequence length="170" mass="18423">MSKQEVIKEKFLRTQKALLLKPALGHGTGVSRTKIIDGLSCETQEGEWNFKIDMPTQIGGTATGPVPGVLGRAALGSCLAIGYMIWASKLGVKIDGLEVTIEADYDDGALFDTSDVPPGYSEIRYYVKVTSDASKDAIQLVLDAGDKHSPYLDVFSRAQKCIRKVEIINS</sequence>
<comment type="caution">
    <text evidence="1">The sequence shown here is derived from an EMBL/GenBank/DDBJ whole genome shotgun (WGS) entry which is preliminary data.</text>
</comment>
<dbReference type="EMBL" id="JACIJO010000001">
    <property type="protein sequence ID" value="MBB6324936.1"/>
    <property type="molecule type" value="Genomic_DNA"/>
</dbReference>
<dbReference type="Proteomes" id="UP000588604">
    <property type="component" value="Unassembled WGS sequence"/>
</dbReference>
<reference evidence="1 2" key="1">
    <citation type="submission" date="2020-08" db="EMBL/GenBank/DDBJ databases">
        <title>Genomic Encyclopedia of Type Strains, Phase IV (KMG-IV): sequencing the most valuable type-strain genomes for metagenomic binning, comparative biology and taxonomic classification.</title>
        <authorList>
            <person name="Goeker M."/>
        </authorList>
    </citation>
    <scope>NUCLEOTIDE SEQUENCE [LARGE SCALE GENOMIC DNA]</scope>
    <source>
        <strain evidence="1 2">DSM 102044</strain>
    </source>
</reference>
<protein>
    <submittedName>
        <fullName evidence="1">Putative OsmC-like protein</fullName>
    </submittedName>
</protein>
<dbReference type="InterPro" id="IPR003718">
    <property type="entry name" value="OsmC/Ohr_fam"/>
</dbReference>
<evidence type="ECO:0000313" key="1">
    <source>
        <dbReference type="EMBL" id="MBB6324936.1"/>
    </source>
</evidence>
<dbReference type="InterPro" id="IPR052924">
    <property type="entry name" value="OsmC/Ohr_hydroprdx_reductase"/>
</dbReference>
<dbReference type="InterPro" id="IPR015946">
    <property type="entry name" value="KH_dom-like_a/b"/>
</dbReference>
<organism evidence="1 2">
    <name type="scientific">Algoriphagus iocasae</name>
    <dbReference type="NCBI Taxonomy" id="1836499"/>
    <lineage>
        <taxon>Bacteria</taxon>
        <taxon>Pseudomonadati</taxon>
        <taxon>Bacteroidota</taxon>
        <taxon>Cytophagia</taxon>
        <taxon>Cytophagales</taxon>
        <taxon>Cyclobacteriaceae</taxon>
        <taxon>Algoriphagus</taxon>
    </lineage>
</organism>
<dbReference type="Gene3D" id="3.30.300.20">
    <property type="match status" value="1"/>
</dbReference>
<accession>A0A841ML20</accession>
<dbReference type="Pfam" id="PF02566">
    <property type="entry name" value="OsmC"/>
    <property type="match status" value="1"/>
</dbReference>
<name>A0A841ML20_9BACT</name>
<evidence type="ECO:0000313" key="2">
    <source>
        <dbReference type="Proteomes" id="UP000588604"/>
    </source>
</evidence>
<gene>
    <name evidence="1" type="ORF">FHS59_000551</name>
</gene>
<keyword evidence="2" id="KW-1185">Reference proteome</keyword>
<proteinExistence type="predicted"/>
<dbReference type="PANTHER" id="PTHR35368:SF1">
    <property type="entry name" value="HYDROPEROXIDE REDUCTASE"/>
    <property type="match status" value="1"/>
</dbReference>
<dbReference type="SUPFAM" id="SSF82784">
    <property type="entry name" value="OsmC-like"/>
    <property type="match status" value="1"/>
</dbReference>